<keyword evidence="11 16" id="KW-0627">Porphyrin biosynthesis</keyword>
<accession>A0A4R6UU13</accession>
<dbReference type="InterPro" id="IPR036291">
    <property type="entry name" value="NAD(P)-bd_dom_sf"/>
</dbReference>
<feature type="binding site" evidence="16">
    <location>
        <begin position="302"/>
        <end position="304"/>
    </location>
    <ligand>
        <name>S-adenosyl-L-methionine</name>
        <dbReference type="ChEBI" id="CHEBI:59789"/>
    </ligand>
</feature>
<gene>
    <name evidence="16" type="primary">cysG</name>
    <name evidence="21" type="ORF">EV696_10483</name>
</gene>
<dbReference type="GO" id="GO:0004851">
    <property type="term" value="F:uroporphyrin-III C-methyltransferase activity"/>
    <property type="evidence" value="ECO:0007669"/>
    <property type="project" value="UniProtKB-UniRule"/>
</dbReference>
<dbReference type="InterPro" id="IPR019478">
    <property type="entry name" value="Sirohaem_synthase_dimer_dom"/>
</dbReference>
<evidence type="ECO:0000256" key="3">
    <source>
        <dbReference type="ARBA" id="ARBA00022553"/>
    </source>
</evidence>
<sequence length="475" mass="51532">MDYFPLFLRLQGKPVLLVGAGEVARRKLVLLRAAGAVVTVVAPDLSGIAAEYGDDAQVSLRQQAFAPEQLHGKWLVIAATNDPSVNAAVAHAAEAQQIWANVVDDTEQCSAIVPAIVDRSPVVIAISSGATAPVLARRIRAQLEALIDESVGTLAKLAQCWRETIKTRLPDVSARRRFWDAVLDSRLPTLLKNRRQQDAEQLLSDLLAQAETPQQRGHVSLVGAGPGDPGLLTLNAQRALQQADVIFYDQLVSPAVLELARRDAELISVGKKAGDHKTSQAAINALLVEHARQNKRVVRLKGGDPFIFGRGGEELEALAAEHISFDVVPGITAAIACAAYAGIPLTHRSHAQSVRFVTAHCQNSADTLDWANLAREQQTLAFYMGVAQLETIRTKLLEHGAAPTLPFAMIENGSRPEQRVITGHLSELPEQARKHQVQSPALLVIGDVAKLHHRLQWFNPETVRSENTQPERSVA</sequence>
<dbReference type="InterPro" id="IPR035996">
    <property type="entry name" value="4pyrrol_Methylase_sf"/>
</dbReference>
<dbReference type="UniPathway" id="UPA00262">
    <property type="reaction ID" value="UER00211"/>
</dbReference>
<comment type="catalytic activity">
    <reaction evidence="16">
        <text>siroheme + 2 H(+) = sirohydrochlorin + Fe(2+)</text>
        <dbReference type="Rhea" id="RHEA:24360"/>
        <dbReference type="ChEBI" id="CHEBI:15378"/>
        <dbReference type="ChEBI" id="CHEBI:29033"/>
        <dbReference type="ChEBI" id="CHEBI:58351"/>
        <dbReference type="ChEBI" id="CHEBI:60052"/>
        <dbReference type="EC" id="4.99.1.4"/>
    </reaction>
</comment>
<dbReference type="Proteomes" id="UP000295375">
    <property type="component" value="Unassembled WGS sequence"/>
</dbReference>
<evidence type="ECO:0000256" key="7">
    <source>
        <dbReference type="ARBA" id="ARBA00022691"/>
    </source>
</evidence>
<comment type="pathway">
    <text evidence="16">Cofactor biosynthesis; adenosylcobalamin biosynthesis; sirohydrochlorin from precorrin-2: step 1/1.</text>
</comment>
<dbReference type="OrthoDB" id="9815856at2"/>
<dbReference type="InterPro" id="IPR050161">
    <property type="entry name" value="Siro_Cobalamin_biosynth"/>
</dbReference>
<dbReference type="SUPFAM" id="SSF53790">
    <property type="entry name" value="Tetrapyrrole methylase"/>
    <property type="match status" value="1"/>
</dbReference>
<keyword evidence="22" id="KW-1185">Reference proteome</keyword>
<feature type="binding site" evidence="16">
    <location>
        <begin position="332"/>
        <end position="333"/>
    </location>
    <ligand>
        <name>S-adenosyl-L-methionine</name>
        <dbReference type="ChEBI" id="CHEBI:59789"/>
    </ligand>
</feature>
<dbReference type="Gene3D" id="1.10.8.210">
    <property type="entry name" value="Sirohaem synthase, dimerisation domain"/>
    <property type="match status" value="1"/>
</dbReference>
<dbReference type="GO" id="GO:0009236">
    <property type="term" value="P:cobalamin biosynthetic process"/>
    <property type="evidence" value="ECO:0007669"/>
    <property type="project" value="UniProtKB-UniRule"/>
</dbReference>
<keyword evidence="7 16" id="KW-0949">S-adenosyl-L-methionine</keyword>
<dbReference type="GO" id="GO:0051287">
    <property type="term" value="F:NAD binding"/>
    <property type="evidence" value="ECO:0007669"/>
    <property type="project" value="InterPro"/>
</dbReference>
<dbReference type="EC" id="4.99.1.4" evidence="16"/>
<dbReference type="UniPathway" id="UPA00148">
    <property type="reaction ID" value="UER00211"/>
</dbReference>
<evidence type="ECO:0000256" key="4">
    <source>
        <dbReference type="ARBA" id="ARBA00022573"/>
    </source>
</evidence>
<dbReference type="Gene3D" id="3.30.160.110">
    <property type="entry name" value="Siroheme synthase, domain 2"/>
    <property type="match status" value="1"/>
</dbReference>
<evidence type="ECO:0000256" key="14">
    <source>
        <dbReference type="ARBA" id="ARBA00047561"/>
    </source>
</evidence>
<dbReference type="SUPFAM" id="SSF75615">
    <property type="entry name" value="Siroheme synthase middle domains-like"/>
    <property type="match status" value="1"/>
</dbReference>
<dbReference type="Pfam" id="PF13241">
    <property type="entry name" value="NAD_binding_7"/>
    <property type="match status" value="1"/>
</dbReference>
<evidence type="ECO:0000256" key="16">
    <source>
        <dbReference type="HAMAP-Rule" id="MF_01646"/>
    </source>
</evidence>
<evidence type="ECO:0000256" key="6">
    <source>
        <dbReference type="ARBA" id="ARBA00022679"/>
    </source>
</evidence>
<comment type="pathway">
    <text evidence="1 16">Porphyrin-containing compound metabolism; siroheme biosynthesis; sirohydrochlorin from precorrin-2: step 1/1.</text>
</comment>
<comment type="caution">
    <text evidence="21">The sequence shown here is derived from an EMBL/GenBank/DDBJ whole genome shotgun (WGS) entry which is preliminary data.</text>
</comment>
<keyword evidence="5 16" id="KW-0489">Methyltransferase</keyword>
<dbReference type="AlphaFoldDB" id="A0A4R6UU13"/>
<dbReference type="SUPFAM" id="SSF51735">
    <property type="entry name" value="NAD(P)-binding Rossmann-fold domains"/>
    <property type="match status" value="1"/>
</dbReference>
<feature type="binding site" evidence="16">
    <location>
        <position position="226"/>
    </location>
    <ligand>
        <name>S-adenosyl-L-methionine</name>
        <dbReference type="ChEBI" id="CHEBI:59789"/>
    </ligand>
</feature>
<evidence type="ECO:0000256" key="18">
    <source>
        <dbReference type="RuleBase" id="RU003960"/>
    </source>
</evidence>
<dbReference type="FunFam" id="3.30.950.10:FF:000001">
    <property type="entry name" value="Siroheme synthase"/>
    <property type="match status" value="1"/>
</dbReference>
<dbReference type="NCBIfam" id="NF004790">
    <property type="entry name" value="PRK06136.1"/>
    <property type="match status" value="1"/>
</dbReference>
<dbReference type="InterPro" id="IPR037115">
    <property type="entry name" value="Sirohaem_synt_dimer_dom_sf"/>
</dbReference>
<dbReference type="CDD" id="cd11642">
    <property type="entry name" value="SUMT"/>
    <property type="match status" value="1"/>
</dbReference>
<dbReference type="InterPro" id="IPR012409">
    <property type="entry name" value="Sirohaem_synth"/>
</dbReference>
<evidence type="ECO:0000313" key="21">
    <source>
        <dbReference type="EMBL" id="TDQ49379.1"/>
    </source>
</evidence>
<dbReference type="PANTHER" id="PTHR45790:SF1">
    <property type="entry name" value="SIROHEME SYNTHASE"/>
    <property type="match status" value="1"/>
</dbReference>
<evidence type="ECO:0000256" key="12">
    <source>
        <dbReference type="ARBA" id="ARBA00023268"/>
    </source>
</evidence>
<dbReference type="PANTHER" id="PTHR45790">
    <property type="entry name" value="SIROHEME SYNTHASE-RELATED"/>
    <property type="match status" value="1"/>
</dbReference>
<dbReference type="Pfam" id="PF10414">
    <property type="entry name" value="CysG_dimeriser"/>
    <property type="match status" value="1"/>
</dbReference>
<keyword evidence="4 16" id="KW-0169">Cobalamin biosynthesis</keyword>
<comment type="catalytic activity">
    <reaction evidence="16">
        <text>uroporphyrinogen III + 2 S-adenosyl-L-methionine = precorrin-2 + 2 S-adenosyl-L-homocysteine + H(+)</text>
        <dbReference type="Rhea" id="RHEA:32459"/>
        <dbReference type="ChEBI" id="CHEBI:15378"/>
        <dbReference type="ChEBI" id="CHEBI:57308"/>
        <dbReference type="ChEBI" id="CHEBI:57856"/>
        <dbReference type="ChEBI" id="CHEBI:58827"/>
        <dbReference type="ChEBI" id="CHEBI:59789"/>
        <dbReference type="EC" id="2.1.1.107"/>
    </reaction>
</comment>
<comment type="pathway">
    <text evidence="15 16">Cofactor biosynthesis; adenosylcobalamin biosynthesis; precorrin-2 from uroporphyrinogen III: step 1/1.</text>
</comment>
<dbReference type="GO" id="GO:0032259">
    <property type="term" value="P:methylation"/>
    <property type="evidence" value="ECO:0007669"/>
    <property type="project" value="UniProtKB-KW"/>
</dbReference>
<keyword evidence="3 16" id="KW-0597">Phosphoprotein</keyword>
<dbReference type="InterPro" id="IPR006366">
    <property type="entry name" value="CobA/CysG_C"/>
</dbReference>
<feature type="active site" description="Proton acceptor" evidence="16 17">
    <location>
        <position position="249"/>
    </location>
</feature>
<comment type="similarity">
    <text evidence="16">In the C-terminal section; belongs to the precorrin methyltransferase family.</text>
</comment>
<feature type="region of interest" description="Precorrin-2 dehydrogenase / sirohydrochlorin ferrochelatase" evidence="16">
    <location>
        <begin position="1"/>
        <end position="203"/>
    </location>
</feature>
<keyword evidence="9 16" id="KW-0520">NAD</keyword>
<dbReference type="PROSITE" id="PS00840">
    <property type="entry name" value="SUMT_2"/>
    <property type="match status" value="1"/>
</dbReference>
<evidence type="ECO:0000256" key="2">
    <source>
        <dbReference type="ARBA" id="ARBA00005879"/>
    </source>
</evidence>
<dbReference type="InterPro" id="IPR014776">
    <property type="entry name" value="4pyrrole_Mease_sub2"/>
</dbReference>
<evidence type="ECO:0000256" key="15">
    <source>
        <dbReference type="ARBA" id="ARBA00060548"/>
    </source>
</evidence>
<evidence type="ECO:0000256" key="10">
    <source>
        <dbReference type="ARBA" id="ARBA00023239"/>
    </source>
</evidence>
<keyword evidence="10 16" id="KW-0456">Lyase</keyword>
<evidence type="ECO:0000256" key="8">
    <source>
        <dbReference type="ARBA" id="ARBA00023002"/>
    </source>
</evidence>
<dbReference type="EMBL" id="SNYM01000004">
    <property type="protein sequence ID" value="TDQ49379.1"/>
    <property type="molecule type" value="Genomic_DNA"/>
</dbReference>
<dbReference type="InterPro" id="IPR014777">
    <property type="entry name" value="4pyrrole_Mease_sub1"/>
</dbReference>
<dbReference type="EC" id="1.3.1.76" evidence="16"/>
<comment type="pathway">
    <text evidence="16">Porphyrin-containing compound metabolism; siroheme biosynthesis; siroheme from sirohydrochlorin: step 1/1.</text>
</comment>
<keyword evidence="12 16" id="KW-0511">Multifunctional enzyme</keyword>
<dbReference type="PIRSF" id="PIRSF036426">
    <property type="entry name" value="Sirohaem_synth"/>
    <property type="match status" value="1"/>
</dbReference>
<dbReference type="NCBIfam" id="TIGR01469">
    <property type="entry name" value="cobA_cysG_Cterm"/>
    <property type="match status" value="1"/>
</dbReference>
<dbReference type="Gene3D" id="3.40.1010.10">
    <property type="entry name" value="Cobalt-precorrin-4 Transmethylase, Domain 1"/>
    <property type="match status" value="1"/>
</dbReference>
<dbReference type="HAMAP" id="MF_01646">
    <property type="entry name" value="Siroheme_synth"/>
    <property type="match status" value="1"/>
</dbReference>
<evidence type="ECO:0000256" key="17">
    <source>
        <dbReference type="PIRSR" id="PIRSR036426-1"/>
    </source>
</evidence>
<comment type="similarity">
    <text evidence="2 18">Belongs to the precorrin methyltransferase family.</text>
</comment>
<dbReference type="InterPro" id="IPR006367">
    <property type="entry name" value="Sirohaem_synthase_N"/>
</dbReference>
<dbReference type="InterPro" id="IPR003043">
    <property type="entry name" value="Uropor_MeTrfase_CS"/>
</dbReference>
<feature type="modified residue" description="Phosphoserine" evidence="16">
    <location>
        <position position="128"/>
    </location>
</feature>
<keyword evidence="8 16" id="KW-0560">Oxidoreductase</keyword>
<feature type="domain" description="Tetrapyrrole methylase" evidence="19">
    <location>
        <begin position="219"/>
        <end position="428"/>
    </location>
</feature>
<feature type="binding site" evidence="16">
    <location>
        <begin position="43"/>
        <end position="44"/>
    </location>
    <ligand>
        <name>NAD(+)</name>
        <dbReference type="ChEBI" id="CHEBI:57540"/>
    </ligand>
</feature>
<dbReference type="NCBIfam" id="NF007922">
    <property type="entry name" value="PRK10637.1"/>
    <property type="match status" value="1"/>
</dbReference>
<dbReference type="Gene3D" id="3.40.50.720">
    <property type="entry name" value="NAD(P)-binding Rossmann-like Domain"/>
    <property type="match status" value="1"/>
</dbReference>
<feature type="binding site" evidence="16">
    <location>
        <position position="384"/>
    </location>
    <ligand>
        <name>S-adenosyl-L-methionine</name>
        <dbReference type="ChEBI" id="CHEBI:59789"/>
    </ligand>
</feature>
<evidence type="ECO:0000259" key="19">
    <source>
        <dbReference type="Pfam" id="PF00590"/>
    </source>
</evidence>
<evidence type="ECO:0000256" key="11">
    <source>
        <dbReference type="ARBA" id="ARBA00023244"/>
    </source>
</evidence>
<dbReference type="GO" id="GO:0051266">
    <property type="term" value="F:sirohydrochlorin ferrochelatase activity"/>
    <property type="evidence" value="ECO:0007669"/>
    <property type="project" value="UniProtKB-EC"/>
</dbReference>
<comment type="pathway">
    <text evidence="13 16">Porphyrin-containing compound metabolism; siroheme biosynthesis; precorrin-2 from uroporphyrinogen III: step 1/1.</text>
</comment>
<dbReference type="Pfam" id="PF00590">
    <property type="entry name" value="TP_methylase"/>
    <property type="match status" value="1"/>
</dbReference>
<protein>
    <recommendedName>
        <fullName evidence="16">Siroheme synthase</fullName>
    </recommendedName>
    <domain>
        <recommendedName>
            <fullName evidence="16">Uroporphyrinogen-III C-methyltransferase</fullName>
            <shortName evidence="16">Urogen III methylase</shortName>
            <ecNumber evidence="16">2.1.1.107</ecNumber>
        </recommendedName>
        <alternativeName>
            <fullName evidence="16">SUMT</fullName>
        </alternativeName>
        <alternativeName>
            <fullName evidence="16">Uroporphyrinogen III methylase</fullName>
            <shortName evidence="16">UROM</shortName>
        </alternativeName>
    </domain>
    <domain>
        <recommendedName>
            <fullName evidence="16">Precorrin-2 dehydrogenase</fullName>
            <ecNumber evidence="16">1.3.1.76</ecNumber>
        </recommendedName>
    </domain>
    <domain>
        <recommendedName>
            <fullName evidence="16">Sirohydrochlorin ferrochelatase</fullName>
            <ecNumber evidence="16">4.99.1.4</ecNumber>
        </recommendedName>
    </domain>
</protein>
<feature type="region of interest" description="Uroporphyrinogen-III C-methyltransferase" evidence="16">
    <location>
        <begin position="217"/>
        <end position="475"/>
    </location>
</feature>
<dbReference type="FunFam" id="3.40.1010.10:FF:000001">
    <property type="entry name" value="Siroheme synthase"/>
    <property type="match status" value="1"/>
</dbReference>
<dbReference type="InterPro" id="IPR000878">
    <property type="entry name" value="4pyrrol_Mease"/>
</dbReference>
<reference evidence="21 22" key="1">
    <citation type="submission" date="2019-03" db="EMBL/GenBank/DDBJ databases">
        <title>Genomic Encyclopedia of Type Strains, Phase IV (KMG-IV): sequencing the most valuable type-strain genomes for metagenomic binning, comparative biology and taxonomic classification.</title>
        <authorList>
            <person name="Goeker M."/>
        </authorList>
    </citation>
    <scope>NUCLEOTIDE SEQUENCE [LARGE SCALE GENOMIC DNA]</scope>
    <source>
        <strain evidence="21 22">DSM 103792</strain>
    </source>
</reference>
<comment type="catalytic activity">
    <reaction evidence="14 16">
        <text>precorrin-2 + NAD(+) = sirohydrochlorin + NADH + 2 H(+)</text>
        <dbReference type="Rhea" id="RHEA:15613"/>
        <dbReference type="ChEBI" id="CHEBI:15378"/>
        <dbReference type="ChEBI" id="CHEBI:57540"/>
        <dbReference type="ChEBI" id="CHEBI:57945"/>
        <dbReference type="ChEBI" id="CHEBI:58351"/>
        <dbReference type="ChEBI" id="CHEBI:58827"/>
        <dbReference type="EC" id="1.3.1.76"/>
    </reaction>
</comment>
<feature type="active site" description="Proton donor" evidence="16 17">
    <location>
        <position position="271"/>
    </location>
</feature>
<feature type="binding site" evidence="16">
    <location>
        <begin position="22"/>
        <end position="23"/>
    </location>
    <ligand>
        <name>NAD(+)</name>
        <dbReference type="ChEBI" id="CHEBI:57540"/>
    </ligand>
</feature>
<feature type="binding site" evidence="16">
    <location>
        <position position="413"/>
    </location>
    <ligand>
        <name>S-adenosyl-L-methionine</name>
        <dbReference type="ChEBI" id="CHEBI:59789"/>
    </ligand>
</feature>
<evidence type="ECO:0000256" key="9">
    <source>
        <dbReference type="ARBA" id="ARBA00023027"/>
    </source>
</evidence>
<dbReference type="RefSeq" id="WP_133588912.1">
    <property type="nucleotide sequence ID" value="NZ_CP037953.1"/>
</dbReference>
<comment type="function">
    <text evidence="16">Multifunctional enzyme that catalyzes the SAM-dependent methylations of uroporphyrinogen III at position C-2 and C-7 to form precorrin-2 via precorrin-1. Then it catalyzes the NAD-dependent ring dehydrogenation of precorrin-2 to yield sirohydrochlorin. Finally, it catalyzes the ferrochelation of sirohydrochlorin to yield siroheme.</text>
</comment>
<dbReference type="GO" id="GO:0043115">
    <property type="term" value="F:precorrin-2 dehydrogenase activity"/>
    <property type="evidence" value="ECO:0007669"/>
    <property type="project" value="UniProtKB-UniRule"/>
</dbReference>
<evidence type="ECO:0000313" key="22">
    <source>
        <dbReference type="Proteomes" id="UP000295375"/>
    </source>
</evidence>
<organism evidence="21 22">
    <name type="scientific">Permianibacter aggregans</name>
    <dbReference type="NCBI Taxonomy" id="1510150"/>
    <lineage>
        <taxon>Bacteria</taxon>
        <taxon>Pseudomonadati</taxon>
        <taxon>Pseudomonadota</taxon>
        <taxon>Gammaproteobacteria</taxon>
        <taxon>Pseudomonadales</taxon>
        <taxon>Pseudomonadaceae</taxon>
        <taxon>Permianibacter</taxon>
    </lineage>
</organism>
<feature type="binding site" evidence="16">
    <location>
        <position position="307"/>
    </location>
    <ligand>
        <name>S-adenosyl-L-methionine</name>
        <dbReference type="ChEBI" id="CHEBI:59789"/>
    </ligand>
</feature>
<dbReference type="GO" id="GO:0019354">
    <property type="term" value="P:siroheme biosynthetic process"/>
    <property type="evidence" value="ECO:0007669"/>
    <property type="project" value="UniProtKB-UniRule"/>
</dbReference>
<dbReference type="Gene3D" id="3.30.950.10">
    <property type="entry name" value="Methyltransferase, Cobalt-precorrin-4 Transmethylase, Domain 2"/>
    <property type="match status" value="1"/>
</dbReference>
<keyword evidence="6 16" id="KW-0808">Transferase</keyword>
<evidence type="ECO:0000256" key="5">
    <source>
        <dbReference type="ARBA" id="ARBA00022603"/>
    </source>
</evidence>
<dbReference type="EC" id="2.1.1.107" evidence="16"/>
<dbReference type="NCBIfam" id="TIGR01470">
    <property type="entry name" value="cysG_Nterm"/>
    <property type="match status" value="1"/>
</dbReference>
<evidence type="ECO:0000256" key="1">
    <source>
        <dbReference type="ARBA" id="ARBA00005010"/>
    </source>
</evidence>
<proteinExistence type="inferred from homology"/>
<feature type="domain" description="Sirohaem synthase dimerisation" evidence="20">
    <location>
        <begin position="150"/>
        <end position="207"/>
    </location>
</feature>
<comment type="similarity">
    <text evidence="16">In the N-terminal section; belongs to the precorrin-2 dehydrogenase / sirohydrochlorin ferrochelatase family.</text>
</comment>
<evidence type="ECO:0000259" key="20">
    <source>
        <dbReference type="Pfam" id="PF10414"/>
    </source>
</evidence>
<name>A0A4R6UU13_9GAMM</name>
<evidence type="ECO:0000256" key="13">
    <source>
        <dbReference type="ARBA" id="ARBA00025705"/>
    </source>
</evidence>